<feature type="region of interest" description="Disordered" evidence="9">
    <location>
        <begin position="2588"/>
        <end position="2614"/>
    </location>
</feature>
<feature type="compositionally biased region" description="Basic and acidic residues" evidence="9">
    <location>
        <begin position="2393"/>
        <end position="2405"/>
    </location>
</feature>
<protein>
    <recommendedName>
        <fullName evidence="1">non-specific serine/threonine protein kinase</fullName>
        <ecNumber evidence="1">2.7.11.1</ecNumber>
    </recommendedName>
</protein>
<feature type="compositionally biased region" description="Basic and acidic residues" evidence="9">
    <location>
        <begin position="1250"/>
        <end position="1269"/>
    </location>
</feature>
<evidence type="ECO:0000256" key="4">
    <source>
        <dbReference type="ARBA" id="ARBA00022741"/>
    </source>
</evidence>
<feature type="region of interest" description="Disordered" evidence="9">
    <location>
        <begin position="2440"/>
        <end position="2461"/>
    </location>
</feature>
<evidence type="ECO:0000256" key="5">
    <source>
        <dbReference type="ARBA" id="ARBA00022777"/>
    </source>
</evidence>
<feature type="compositionally biased region" description="Basic and acidic residues" evidence="9">
    <location>
        <begin position="141"/>
        <end position="153"/>
    </location>
</feature>
<feature type="compositionally biased region" description="Basic and acidic residues" evidence="9">
    <location>
        <begin position="1280"/>
        <end position="1306"/>
    </location>
</feature>
<feature type="compositionally biased region" description="Basic and acidic residues" evidence="9">
    <location>
        <begin position="1628"/>
        <end position="1659"/>
    </location>
</feature>
<feature type="region of interest" description="Disordered" evidence="9">
    <location>
        <begin position="803"/>
        <end position="834"/>
    </location>
</feature>
<evidence type="ECO:0000313" key="11">
    <source>
        <dbReference type="EMBL" id="CBZ51018.1"/>
    </source>
</evidence>
<feature type="compositionally biased region" description="Low complexity" evidence="9">
    <location>
        <begin position="2406"/>
        <end position="2418"/>
    </location>
</feature>
<comment type="catalytic activity">
    <reaction evidence="7">
        <text>L-threonyl-[protein] + ATP = O-phospho-L-threonyl-[protein] + ADP + H(+)</text>
        <dbReference type="Rhea" id="RHEA:46608"/>
        <dbReference type="Rhea" id="RHEA-COMP:11060"/>
        <dbReference type="Rhea" id="RHEA-COMP:11605"/>
        <dbReference type="ChEBI" id="CHEBI:15378"/>
        <dbReference type="ChEBI" id="CHEBI:30013"/>
        <dbReference type="ChEBI" id="CHEBI:30616"/>
        <dbReference type="ChEBI" id="CHEBI:61977"/>
        <dbReference type="ChEBI" id="CHEBI:456216"/>
        <dbReference type="EC" id="2.7.11.1"/>
    </reaction>
</comment>
<feature type="compositionally biased region" description="Basic residues" evidence="9">
    <location>
        <begin position="2642"/>
        <end position="2651"/>
    </location>
</feature>
<feature type="compositionally biased region" description="Basic and acidic residues" evidence="9">
    <location>
        <begin position="2355"/>
        <end position="2375"/>
    </location>
</feature>
<feature type="compositionally biased region" description="Basic and acidic residues" evidence="9">
    <location>
        <begin position="2066"/>
        <end position="2075"/>
    </location>
</feature>
<dbReference type="InterPro" id="IPR051131">
    <property type="entry name" value="NEK_Ser/Thr_kinase_NIMA"/>
</dbReference>
<dbReference type="InterPro" id="IPR008271">
    <property type="entry name" value="Ser/Thr_kinase_AS"/>
</dbReference>
<feature type="compositionally biased region" description="Basic and acidic residues" evidence="9">
    <location>
        <begin position="803"/>
        <end position="821"/>
    </location>
</feature>
<feature type="compositionally biased region" description="Basic and acidic residues" evidence="9">
    <location>
        <begin position="2652"/>
        <end position="2668"/>
    </location>
</feature>
<feature type="compositionally biased region" description="Basic and acidic residues" evidence="9">
    <location>
        <begin position="2697"/>
        <end position="2730"/>
    </location>
</feature>
<feature type="region of interest" description="Disordered" evidence="9">
    <location>
        <begin position="57"/>
        <end position="199"/>
    </location>
</feature>
<feature type="region of interest" description="Disordered" evidence="9">
    <location>
        <begin position="251"/>
        <end position="276"/>
    </location>
</feature>
<dbReference type="SMART" id="SM00220">
    <property type="entry name" value="S_TKc"/>
    <property type="match status" value="1"/>
</dbReference>
<feature type="compositionally biased region" description="Basic and acidic residues" evidence="9">
    <location>
        <begin position="252"/>
        <end position="269"/>
    </location>
</feature>
<feature type="region of interest" description="Disordered" evidence="9">
    <location>
        <begin position="1788"/>
        <end position="2025"/>
    </location>
</feature>
<feature type="region of interest" description="Disordered" evidence="9">
    <location>
        <begin position="648"/>
        <end position="691"/>
    </location>
</feature>
<evidence type="ECO:0000256" key="6">
    <source>
        <dbReference type="ARBA" id="ARBA00022840"/>
    </source>
</evidence>
<dbReference type="GO" id="GO:0004674">
    <property type="term" value="F:protein serine/threonine kinase activity"/>
    <property type="evidence" value="ECO:0007669"/>
    <property type="project" value="UniProtKB-KW"/>
</dbReference>
<dbReference type="EMBL" id="FR823385">
    <property type="protein sequence ID" value="CBZ51018.1"/>
    <property type="molecule type" value="Genomic_DNA"/>
</dbReference>
<feature type="compositionally biased region" description="Polar residues" evidence="9">
    <location>
        <begin position="2530"/>
        <end position="2544"/>
    </location>
</feature>
<feature type="region of interest" description="Disordered" evidence="9">
    <location>
        <begin position="2642"/>
        <end position="2745"/>
    </location>
</feature>
<feature type="compositionally biased region" description="Low complexity" evidence="9">
    <location>
        <begin position="2153"/>
        <end position="2183"/>
    </location>
</feature>
<keyword evidence="2" id="KW-0723">Serine/threonine-protein kinase</keyword>
<feature type="region of interest" description="Disordered" evidence="9">
    <location>
        <begin position="2153"/>
        <end position="2265"/>
    </location>
</feature>
<keyword evidence="12" id="KW-1185">Reference proteome</keyword>
<feature type="region of interest" description="Disordered" evidence="9">
    <location>
        <begin position="2280"/>
        <end position="2420"/>
    </location>
</feature>
<feature type="compositionally biased region" description="Basic and acidic residues" evidence="9">
    <location>
        <begin position="1871"/>
        <end position="1892"/>
    </location>
</feature>
<dbReference type="EC" id="2.7.11.1" evidence="1"/>
<gene>
    <name evidence="11" type="ORF">NCLIV_040930</name>
</gene>
<dbReference type="InterPro" id="IPR011009">
    <property type="entry name" value="Kinase-like_dom_sf"/>
</dbReference>
<feature type="compositionally biased region" description="Basic and acidic residues" evidence="9">
    <location>
        <begin position="2677"/>
        <end position="2690"/>
    </location>
</feature>
<dbReference type="eggNOG" id="KOG0589">
    <property type="taxonomic scope" value="Eukaryota"/>
</dbReference>
<feature type="region of interest" description="Disordered" evidence="9">
    <location>
        <begin position="2064"/>
        <end position="2113"/>
    </location>
</feature>
<comment type="catalytic activity">
    <reaction evidence="8">
        <text>L-seryl-[protein] + ATP = O-phospho-L-seryl-[protein] + ADP + H(+)</text>
        <dbReference type="Rhea" id="RHEA:17989"/>
        <dbReference type="Rhea" id="RHEA-COMP:9863"/>
        <dbReference type="Rhea" id="RHEA-COMP:11604"/>
        <dbReference type="ChEBI" id="CHEBI:15378"/>
        <dbReference type="ChEBI" id="CHEBI:29999"/>
        <dbReference type="ChEBI" id="CHEBI:30616"/>
        <dbReference type="ChEBI" id="CHEBI:83421"/>
        <dbReference type="ChEBI" id="CHEBI:456216"/>
        <dbReference type="EC" id="2.7.11.1"/>
    </reaction>
</comment>
<feature type="compositionally biased region" description="Polar residues" evidence="9">
    <location>
        <begin position="1146"/>
        <end position="1159"/>
    </location>
</feature>
<feature type="compositionally biased region" description="Basic and acidic residues" evidence="9">
    <location>
        <begin position="2083"/>
        <end position="2101"/>
    </location>
</feature>
<evidence type="ECO:0000259" key="10">
    <source>
        <dbReference type="PROSITE" id="PS50011"/>
    </source>
</evidence>
<feature type="compositionally biased region" description="Basic and acidic residues" evidence="9">
    <location>
        <begin position="2232"/>
        <end position="2243"/>
    </location>
</feature>
<feature type="compositionally biased region" description="Polar residues" evidence="9">
    <location>
        <begin position="179"/>
        <end position="194"/>
    </location>
</feature>
<keyword evidence="3" id="KW-0808">Transferase</keyword>
<dbReference type="PROSITE" id="PS00108">
    <property type="entry name" value="PROTEIN_KINASE_ST"/>
    <property type="match status" value="1"/>
</dbReference>
<feature type="compositionally biased region" description="Basic and acidic residues" evidence="9">
    <location>
        <begin position="2329"/>
        <end position="2343"/>
    </location>
</feature>
<feature type="region of interest" description="Disordered" evidence="9">
    <location>
        <begin position="2849"/>
        <end position="2899"/>
    </location>
</feature>
<dbReference type="RefSeq" id="XP_003881051.1">
    <property type="nucleotide sequence ID" value="XM_003881002.1"/>
</dbReference>
<feature type="region of interest" description="Disordered" evidence="9">
    <location>
        <begin position="1142"/>
        <end position="1176"/>
    </location>
</feature>
<feature type="region of interest" description="Disordered" evidence="9">
    <location>
        <begin position="915"/>
        <end position="946"/>
    </location>
</feature>
<feature type="compositionally biased region" description="Acidic residues" evidence="9">
    <location>
        <begin position="1933"/>
        <end position="1958"/>
    </location>
</feature>
<feature type="region of interest" description="Disordered" evidence="9">
    <location>
        <begin position="860"/>
        <end position="884"/>
    </location>
</feature>
<reference evidence="12" key="1">
    <citation type="journal article" date="2012" name="PLoS Pathog.">
        <title>Comparative genomics of the apicomplexan parasites Toxoplasma gondii and Neospora caninum: Coccidia differing in host range and transmission strategy.</title>
        <authorList>
            <person name="Reid A.J."/>
            <person name="Vermont S.J."/>
            <person name="Cotton J.A."/>
            <person name="Harris D."/>
            <person name="Hill-Cawthorne G.A."/>
            <person name="Konen-Waisman S."/>
            <person name="Latham S.M."/>
            <person name="Mourier T."/>
            <person name="Norton R."/>
            <person name="Quail M.A."/>
            <person name="Sanders M."/>
            <person name="Shanmugam D."/>
            <person name="Sohal A."/>
            <person name="Wasmuth J.D."/>
            <person name="Brunk B."/>
            <person name="Grigg M.E."/>
            <person name="Howard J.C."/>
            <person name="Parkinson J."/>
            <person name="Roos D.S."/>
            <person name="Trees A.J."/>
            <person name="Berriman M."/>
            <person name="Pain A."/>
            <person name="Wastling J.M."/>
        </authorList>
    </citation>
    <scope>NUCLEOTIDE SEQUENCE [LARGE SCALE GENOMIC DNA]</scope>
    <source>
        <strain evidence="12">Liverpool</strain>
    </source>
</reference>
<feature type="compositionally biased region" description="Basic and acidic residues" evidence="9">
    <location>
        <begin position="1959"/>
        <end position="1971"/>
    </location>
</feature>
<name>F0VBN4_NEOCL</name>
<feature type="region of interest" description="Disordered" evidence="9">
    <location>
        <begin position="491"/>
        <end position="522"/>
    </location>
</feature>
<feature type="region of interest" description="Disordered" evidence="9">
    <location>
        <begin position="1678"/>
        <end position="1705"/>
    </location>
</feature>
<feature type="compositionally biased region" description="Low complexity" evidence="9">
    <location>
        <begin position="648"/>
        <end position="665"/>
    </location>
</feature>
<organism evidence="11 12">
    <name type="scientific">Neospora caninum (strain Liverpool)</name>
    <dbReference type="NCBI Taxonomy" id="572307"/>
    <lineage>
        <taxon>Eukaryota</taxon>
        <taxon>Sar</taxon>
        <taxon>Alveolata</taxon>
        <taxon>Apicomplexa</taxon>
        <taxon>Conoidasida</taxon>
        <taxon>Coccidia</taxon>
        <taxon>Eucoccidiorida</taxon>
        <taxon>Eimeriorina</taxon>
        <taxon>Sarcocystidae</taxon>
        <taxon>Neospora</taxon>
    </lineage>
</organism>
<feature type="compositionally biased region" description="Polar residues" evidence="9">
    <location>
        <begin position="875"/>
        <end position="884"/>
    </location>
</feature>
<feature type="region of interest" description="Disordered" evidence="9">
    <location>
        <begin position="584"/>
        <end position="621"/>
    </location>
</feature>
<feature type="region of interest" description="Disordered" evidence="9">
    <location>
        <begin position="383"/>
        <end position="450"/>
    </location>
</feature>
<feature type="compositionally biased region" description="Basic and acidic residues" evidence="9">
    <location>
        <begin position="1682"/>
        <end position="1692"/>
    </location>
</feature>
<keyword evidence="4" id="KW-0547">Nucleotide-binding</keyword>
<accession>F0VBN4</accession>
<dbReference type="Gene3D" id="3.30.200.20">
    <property type="entry name" value="Phosphorylase Kinase, domain 1"/>
    <property type="match status" value="1"/>
</dbReference>
<feature type="region of interest" description="Disordered" evidence="9">
    <location>
        <begin position="2520"/>
        <end position="2544"/>
    </location>
</feature>
<feature type="region of interest" description="Disordered" evidence="9">
    <location>
        <begin position="1597"/>
        <end position="1661"/>
    </location>
</feature>
<dbReference type="Gene3D" id="1.10.510.10">
    <property type="entry name" value="Transferase(Phosphotransferase) domain 1"/>
    <property type="match status" value="1"/>
</dbReference>
<evidence type="ECO:0000313" key="12">
    <source>
        <dbReference type="Proteomes" id="UP000007494"/>
    </source>
</evidence>
<evidence type="ECO:0000256" key="2">
    <source>
        <dbReference type="ARBA" id="ARBA00022527"/>
    </source>
</evidence>
<evidence type="ECO:0000256" key="7">
    <source>
        <dbReference type="ARBA" id="ARBA00047899"/>
    </source>
</evidence>
<dbReference type="VEuPathDB" id="ToxoDB:NCLIV_040930"/>
<proteinExistence type="predicted"/>
<dbReference type="PANTHER" id="PTHR44899:SF3">
    <property type="entry name" value="SERINE_THREONINE-PROTEIN KINASE NEK1"/>
    <property type="match status" value="1"/>
</dbReference>
<keyword evidence="5 11" id="KW-0418">Kinase</keyword>
<dbReference type="GeneID" id="13440004"/>
<feature type="compositionally biased region" description="Basic residues" evidence="9">
    <location>
        <begin position="62"/>
        <end position="71"/>
    </location>
</feature>
<evidence type="ECO:0000256" key="8">
    <source>
        <dbReference type="ARBA" id="ARBA00048679"/>
    </source>
</evidence>
<feature type="region of interest" description="Disordered" evidence="9">
    <location>
        <begin position="1240"/>
        <end position="1326"/>
    </location>
</feature>
<feature type="compositionally biased region" description="Basic and acidic residues" evidence="9">
    <location>
        <begin position="2993"/>
        <end position="3003"/>
    </location>
</feature>
<evidence type="ECO:0000256" key="1">
    <source>
        <dbReference type="ARBA" id="ARBA00012513"/>
    </source>
</evidence>
<feature type="domain" description="Protein kinase" evidence="10">
    <location>
        <begin position="1333"/>
        <end position="1736"/>
    </location>
</feature>
<dbReference type="Proteomes" id="UP000007494">
    <property type="component" value="Chromosome IX"/>
</dbReference>
<dbReference type="SUPFAM" id="SSF56112">
    <property type="entry name" value="Protein kinase-like (PK-like)"/>
    <property type="match status" value="1"/>
</dbReference>
<feature type="compositionally biased region" description="Polar residues" evidence="9">
    <location>
        <begin position="505"/>
        <end position="516"/>
    </location>
</feature>
<feature type="compositionally biased region" description="Polar residues" evidence="9">
    <location>
        <begin position="79"/>
        <end position="93"/>
    </location>
</feature>
<feature type="compositionally biased region" description="Basic and acidic residues" evidence="9">
    <location>
        <begin position="2302"/>
        <end position="2322"/>
    </location>
</feature>
<dbReference type="InParanoid" id="F0VBN4"/>
<dbReference type="InterPro" id="IPR000719">
    <property type="entry name" value="Prot_kinase_dom"/>
</dbReference>
<dbReference type="PROSITE" id="PS50011">
    <property type="entry name" value="PROTEIN_KINASE_DOM"/>
    <property type="match status" value="1"/>
</dbReference>
<dbReference type="Pfam" id="PF00069">
    <property type="entry name" value="Pkinase"/>
    <property type="match status" value="1"/>
</dbReference>
<evidence type="ECO:0000256" key="9">
    <source>
        <dbReference type="SAM" id="MobiDB-lite"/>
    </source>
</evidence>
<dbReference type="GO" id="GO:0005524">
    <property type="term" value="F:ATP binding"/>
    <property type="evidence" value="ECO:0007669"/>
    <property type="project" value="UniProtKB-KW"/>
</dbReference>
<feature type="compositionally biased region" description="Polar residues" evidence="9">
    <location>
        <begin position="2383"/>
        <end position="2392"/>
    </location>
</feature>
<sequence>MPLIFPGATRSKVVLIEGNMFQRLALVDILTLCQYNCVAFETTQKAEAYLISVSASLPPSNSRRRLQKHSQHFPLDNPSAASTGTSKPPSQYGTPEPPHTSHCDASPLSVRSEHRETGSLNPPSNSRDETAGLLESLSTDNDGHARPSGEARTHTGLLPLSSCPIHRSMPGDAGGTVHTADQGNPFVTGSTAFNPESGVSILTQEGDPSGVHRLSLAPRGAHPREYFGPPQASVKRDLLSPVATSFAVAENNCHRSSDDGRHGEPRREGAQTVDASSAYDVSRCPDYAKNSSVSPFSPFSANAQTANHMDGLQDSMMNLSAHDFGMQQATAGLRGWKAKAMLQDTTSEPPNEGLCMDAGHRRRSRLGCQVLCLDSIMGRSKENACTCREPASAEGRRAGEVTKQNRKGQETAPQVEGISNRDTSRTGENDSDLALPGEKREEAEQEDGLKIRSEETVELLLCDRNAPGMPLTLPVIKTLFTFFNVSKRSSRKSKKKSSSDVGRTPTLSGLPSTSRADFSGDVDIRGCNENSFQSNQSSPASHTVISYSHENGRLSSARCSCSEATAQRKPGDDDDDAAYRGEIERDVHSEEEGNDGYWETKPVEQEREEKEQWDCASHERVSDSRHRRRDVVCSSRLRGACLDPVSLTTSDTAASSPLSTSASSPYSPPPRNLGVREPDWKRRDCREGSLPHSDQSAFLWTAGRLSSSSSSSSSLPPSVCISTHKHRACLLTDAGGLCVAKRGREKHEAEDARRRNEHHPIERDAGESVCCRGEKEHPKWLHGCYASSAPGYEQNARRKTIPRIEEGLSSRPEDAQYREEPLASSGRQAGCCEPEKSPSVVISLSALRLSARSLQFVYPRHEEDDSESNFEYEGSSPQDISSLSESYASRCDRRVLPPAHLLRSLDLRCAPPLGFGGERGEGERQRHQMGAPCMDRDTAERGPKGPLVRWKRAEGGAKKHGGDGRYSGEWHDRESVAAEKPSVNLREGMACRQVLPCSIPDRILNLYCDTIAGREANVKDFRSQSSATSPSSCGVRTHQPSVSSSFEIKNGFCAALFQELEPRRERERILDASLAPRLRSPRARLLPSAAGAPHAESETPASRISLLYTRQKRVEETWHSSISSLLHGMDRTPRVRILSQHRLSGGESSFGRSDNSVTDSVREAPSWEPREDEKTARRVVSAALLAKQALLPQPVRSRTDTANVSRQRELEVVRAAGAVASPSPVLPQSVHLQGEARKPLEAMGPSSRTPEQHAEESGSDGESRDERQRVQPRGPTTDEDGLHTGRELGEHRVGTDTDERTRRSLDSEEESDDESDGEDASLSEEEGKGFCVYERVSMIDRGATSNVHLVKRLPDMKAFAHKEILLECMTPAEQDLAKNEVRVLKAVKDPPMIAYVDSWIEPGHTLNIIIEYAPGGSLQTYLERAKLGGTPVPTPLVRKWTAQISVGLLVLHDLRILHRDLKPSNIMLTEDLDVRLCDFVRFSGISRSLTSAEEMAETAVGTPFIMSPELCQGKPYNASSDAWALGVILFEMLELRRPFGGDSLHSLFWAIQTEGLSFRSSFEEHEDNSAQRWPSEGGELAKCLGAACETLKGREAHPLPTGVTEQARGGLLARRPVRPVPVLDPEVESERKREREDEGAKREDECRTEPGREGRKRGWDGQLMDEAWQQEQVTRAVNVNARDGRRKTETDAGRGGTNEEEPLDDREALKKLCRRLLKKDPAERPSALDMCTSSVLYADVCAFLRNHRRSDAGHFLRLLEAHRARERSTASPSPLRSDASRPCSLAFSEVSPASTGGRLRALPHRASPARPLTDTVSPASAERRVEKDESRMVASASGGAQKAREESLQMAGRGMSGGGARSDEETGGECAHCEREGRQVEHSRVKGGDGKRGNASTSVMEFYPHLTPSAKRPKYFAGGNTVNTRRGPGELYVVDEGEEEEDEEDKGDEHEENVEEAGDETRARTVRREVGIEEEEEGSETGQRDRERLRGAAVGEAEAGKNPPPVLSEEGRKESSGDTLCEGHTGTLERVYAQPAGLDPSRHSGAIAGGLSSSLALLPCLPLAAKDGDTGREDDAAVCVHPKFSDAKQEPLRDYGERDAGVEIQHGTSSRPLLPFASSSPCLLSSSSSLSSSSASLSSSSLEGASLLFHQRAAPGAHRAGGPSPSSALSSTLDSSPRSPSRSMHACFSHASKPCPLRRGIRCARSQPGRTDMQTGEELPLDPGTDWVPSRDNAKQEEGRFAELRGGGEGTREPGEGPAGSVCLQGPSVTALAYLPVGRTCSSDLAPAGEGQDVDSRRRRKEDRSDRRGNDRGEAVAREHRSFSAGINDSEKRELEVGRKPNAAEELVGGDSAENTERGGRVPDVLERRSERENEPSAAPGNGTRSNVTNFPSDDKPTPKTDSRDLLLSPPVGPSPSSRWMVPLCSHRSCSRLRLTALASPPGSSSCNDAPRLSHASSGSSILPGRASAAHTLSNYIESPEPPLVPSSLCPASPASVSSAACLSPAAAVSSLSSPVHFSQGSTPDPCLTSPASPVASLSTQSSPGLPLKKLVPSLGLTRSAGGFPAPLRGFGEGRLKAETAGSLLRARGQPHLAGSPPSPSQRRSSGASWVARKPRRETRLCCVKSSTSRAAIAHAIRRITRLRRPSRRQRKETLERLEAERGGESHPEGGPQKANGSERRRDKGLDCRRRTGKCSSGERDPGDPEEAVVRRQEEERLDQLDRQGAEQRWRGAGSDPEGDCRSGVREKAARASLCWMRKCADRRPTGGMALAPGNKGPAGCFHSLSASCSSFASPGRATARPFARDSFSVPPRASSALCLLARFASSAAFSASSSALARPRLLASAFPGRPSEATERAETLPDLKRENWKDRRSGRADAEAVEGSNANGATGDREARGESRLVSLPVANHRGIGDASGDGAHAKLDTMRGEGREQNGDSDGEDTSVEEGSSFRFEWFCTFLLFLWCARAWLTGSDGGCGEKRKHLTGDWGDAEAEKDPDDRGSRAAGRQVEANVRIRFFRRQQWI</sequence>
<feature type="compositionally biased region" description="Basic and acidic residues" evidence="9">
    <location>
        <begin position="601"/>
        <end position="621"/>
    </location>
</feature>
<feature type="compositionally biased region" description="Acidic residues" evidence="9">
    <location>
        <begin position="1307"/>
        <end position="1324"/>
    </location>
</feature>
<feature type="compositionally biased region" description="Basic and acidic residues" evidence="9">
    <location>
        <begin position="437"/>
        <end position="450"/>
    </location>
</feature>
<feature type="compositionally biased region" description="Basic and acidic residues" evidence="9">
    <location>
        <begin position="674"/>
        <end position="689"/>
    </location>
</feature>
<feature type="compositionally biased region" description="Basic and acidic residues" evidence="9">
    <location>
        <begin position="2853"/>
        <end position="2879"/>
    </location>
</feature>
<evidence type="ECO:0000256" key="3">
    <source>
        <dbReference type="ARBA" id="ARBA00022679"/>
    </source>
</evidence>
<dbReference type="PANTHER" id="PTHR44899">
    <property type="entry name" value="CAMK FAMILY PROTEIN KINASE"/>
    <property type="match status" value="1"/>
</dbReference>
<dbReference type="OrthoDB" id="10252354at2759"/>
<feature type="compositionally biased region" description="Basic and acidic residues" evidence="9">
    <location>
        <begin position="934"/>
        <end position="943"/>
    </location>
</feature>
<keyword evidence="6" id="KW-0067">ATP-binding</keyword>
<feature type="region of interest" description="Disordered" evidence="9">
    <location>
        <begin position="2989"/>
        <end position="3008"/>
    </location>
</feature>
<feature type="compositionally biased region" description="Basic and acidic residues" evidence="9">
    <location>
        <begin position="1821"/>
        <end position="1831"/>
    </location>
</feature>